<comment type="caution">
    <text evidence="3">The sequence shown here is derived from an EMBL/GenBank/DDBJ whole genome shotgun (WGS) entry which is preliminary data.</text>
</comment>
<organism evidence="3 4">
    <name type="scientific">Caenorhabditis angaria</name>
    <dbReference type="NCBI Taxonomy" id="860376"/>
    <lineage>
        <taxon>Eukaryota</taxon>
        <taxon>Metazoa</taxon>
        <taxon>Ecdysozoa</taxon>
        <taxon>Nematoda</taxon>
        <taxon>Chromadorea</taxon>
        <taxon>Rhabditida</taxon>
        <taxon>Rhabditina</taxon>
        <taxon>Rhabditomorpha</taxon>
        <taxon>Rhabditoidea</taxon>
        <taxon>Rhabditidae</taxon>
        <taxon>Peloderinae</taxon>
        <taxon>Caenorhabditis</taxon>
    </lineage>
</organism>
<keyword evidence="4" id="KW-1185">Reference proteome</keyword>
<accession>A0A9P1N826</accession>
<dbReference type="SUPFAM" id="SSF52087">
    <property type="entry name" value="CRAL/TRIO domain"/>
    <property type="match status" value="1"/>
</dbReference>
<dbReference type="PROSITE" id="PS50866">
    <property type="entry name" value="GOLD"/>
    <property type="match status" value="1"/>
</dbReference>
<dbReference type="InterPro" id="IPR051064">
    <property type="entry name" value="SEC14/CRAL-TRIO_domain"/>
</dbReference>
<dbReference type="Gene3D" id="3.40.525.10">
    <property type="entry name" value="CRAL-TRIO lipid binding domain"/>
    <property type="match status" value="1"/>
</dbReference>
<dbReference type="InterPro" id="IPR001251">
    <property type="entry name" value="CRAL-TRIO_dom"/>
</dbReference>
<dbReference type="InterPro" id="IPR036598">
    <property type="entry name" value="GOLD_dom_sf"/>
</dbReference>
<dbReference type="SUPFAM" id="SSF101576">
    <property type="entry name" value="Supernatant protein factor (SPF), C-terminal domain"/>
    <property type="match status" value="1"/>
</dbReference>
<proteinExistence type="predicted"/>
<reference evidence="3" key="1">
    <citation type="submission" date="2022-11" db="EMBL/GenBank/DDBJ databases">
        <authorList>
            <person name="Kikuchi T."/>
        </authorList>
    </citation>
    <scope>NUCLEOTIDE SEQUENCE</scope>
    <source>
        <strain evidence="3">PS1010</strain>
    </source>
</reference>
<evidence type="ECO:0000313" key="3">
    <source>
        <dbReference type="EMBL" id="CAI5454629.1"/>
    </source>
</evidence>
<dbReference type="InterPro" id="IPR036865">
    <property type="entry name" value="CRAL-TRIO_dom_sf"/>
</dbReference>
<protein>
    <recommendedName>
        <fullName evidence="5">CRAL-TRIO domain-containing protein</fullName>
    </recommendedName>
</protein>
<name>A0A9P1N826_9PELO</name>
<dbReference type="InterPro" id="IPR036273">
    <property type="entry name" value="CRAL/TRIO_N_dom_sf"/>
</dbReference>
<dbReference type="CDD" id="cd00170">
    <property type="entry name" value="SEC14"/>
    <property type="match status" value="1"/>
</dbReference>
<dbReference type="Pfam" id="PF00650">
    <property type="entry name" value="CRAL_TRIO"/>
    <property type="match status" value="1"/>
</dbReference>
<dbReference type="AlphaFoldDB" id="A0A9P1N826"/>
<gene>
    <name evidence="3" type="ORF">CAMP_LOCUS17266</name>
</gene>
<feature type="domain" description="GOLD" evidence="2">
    <location>
        <begin position="277"/>
        <end position="383"/>
    </location>
</feature>
<sequence>MVAENHYLHISELTSYQKDKIEELRSKSADILSLYPEYDTDFSLLRWLMGWDYKIDTIIPKLRYAIEILTNLGLHKMKAQSCEEINKMIKSKSTVAEYFPGGLMGQSRRGDVIYMQAMAMAHPKTLIKSGTTSELYQLCVVETEMSFKLVREAEKNTGNKLGVIICMDLEGFSMDLLYTPTLKVYMNLLTMLQNIFPDFARKIYILNCPLMMSTVYQMISPVLSEQTREKVKFLDKDWKKHLIEDVGEENLYPKWGGTKKLGEKDTGDIRMGGKVPEKLWYADNHRLEGERTKVSVGARSKTEIKVYGEAGKKFYWLWRVSSGDLDFSIEKDGRVVWPVFRCMTEFYPEVGHFECEESGDYVFVFDNSHGKLFGKDVKYKIVLEK</sequence>
<evidence type="ECO:0008006" key="5">
    <source>
        <dbReference type="Google" id="ProtNLM"/>
    </source>
</evidence>
<dbReference type="Proteomes" id="UP001152747">
    <property type="component" value="Unassembled WGS sequence"/>
</dbReference>
<dbReference type="SMART" id="SM00516">
    <property type="entry name" value="SEC14"/>
    <property type="match status" value="1"/>
</dbReference>
<evidence type="ECO:0000259" key="2">
    <source>
        <dbReference type="PROSITE" id="PS50866"/>
    </source>
</evidence>
<dbReference type="PANTHER" id="PTHR23324">
    <property type="entry name" value="SEC14 RELATED PROTEIN"/>
    <property type="match status" value="1"/>
</dbReference>
<dbReference type="Gene3D" id="2.60.120.680">
    <property type="entry name" value="GOLD domain"/>
    <property type="match status" value="1"/>
</dbReference>
<evidence type="ECO:0000259" key="1">
    <source>
        <dbReference type="PROSITE" id="PS50191"/>
    </source>
</evidence>
<feature type="domain" description="CRAL-TRIO" evidence="1">
    <location>
        <begin position="91"/>
        <end position="263"/>
    </location>
</feature>
<dbReference type="OrthoDB" id="1434354at2759"/>
<evidence type="ECO:0000313" key="4">
    <source>
        <dbReference type="Proteomes" id="UP001152747"/>
    </source>
</evidence>
<dbReference type="SUPFAM" id="SSF46938">
    <property type="entry name" value="CRAL/TRIO N-terminal domain"/>
    <property type="match status" value="1"/>
</dbReference>
<dbReference type="GO" id="GO:0005737">
    <property type="term" value="C:cytoplasm"/>
    <property type="evidence" value="ECO:0007669"/>
    <property type="project" value="TreeGrafter"/>
</dbReference>
<dbReference type="PANTHER" id="PTHR23324:SF7">
    <property type="entry name" value="CRAL-TRIO DOMAIN-CONTAINING PROTEIN"/>
    <property type="match status" value="1"/>
</dbReference>
<dbReference type="EMBL" id="CANHGI010000006">
    <property type="protein sequence ID" value="CAI5454629.1"/>
    <property type="molecule type" value="Genomic_DNA"/>
</dbReference>
<dbReference type="InterPro" id="IPR009038">
    <property type="entry name" value="GOLD_dom"/>
</dbReference>
<dbReference type="PROSITE" id="PS50191">
    <property type="entry name" value="CRAL_TRIO"/>
    <property type="match status" value="1"/>
</dbReference>